<dbReference type="Gene3D" id="3.40.1190.20">
    <property type="match status" value="1"/>
</dbReference>
<dbReference type="PANTHER" id="PTHR10584">
    <property type="entry name" value="SUGAR KINASE"/>
    <property type="match status" value="1"/>
</dbReference>
<organism evidence="5 6">
    <name type="scientific">Kineococcus mangrovi</name>
    <dbReference type="NCBI Taxonomy" id="1660183"/>
    <lineage>
        <taxon>Bacteria</taxon>
        <taxon>Bacillati</taxon>
        <taxon>Actinomycetota</taxon>
        <taxon>Actinomycetes</taxon>
        <taxon>Kineosporiales</taxon>
        <taxon>Kineosporiaceae</taxon>
        <taxon>Kineococcus</taxon>
    </lineage>
</organism>
<dbReference type="Proteomes" id="UP001566476">
    <property type="component" value="Unassembled WGS sequence"/>
</dbReference>
<dbReference type="SUPFAM" id="SSF53613">
    <property type="entry name" value="Ribokinase-like"/>
    <property type="match status" value="1"/>
</dbReference>
<keyword evidence="1" id="KW-0808">Transferase</keyword>
<proteinExistence type="predicted"/>
<evidence type="ECO:0000313" key="6">
    <source>
        <dbReference type="Proteomes" id="UP001566476"/>
    </source>
</evidence>
<gene>
    <name evidence="5" type="ORF">AB2L28_20010</name>
</gene>
<protein>
    <submittedName>
        <fullName evidence="5">PfkB family carbohydrate kinase</fullName>
    </submittedName>
</protein>
<name>A0ABV4IA74_9ACTN</name>
<feature type="region of interest" description="Disordered" evidence="3">
    <location>
        <begin position="288"/>
        <end position="312"/>
    </location>
</feature>
<dbReference type="PANTHER" id="PTHR10584:SF166">
    <property type="entry name" value="RIBOKINASE"/>
    <property type="match status" value="1"/>
</dbReference>
<accession>A0ABV4IA74</accession>
<feature type="compositionally biased region" description="Basic residues" evidence="3">
    <location>
        <begin position="302"/>
        <end position="312"/>
    </location>
</feature>
<evidence type="ECO:0000256" key="3">
    <source>
        <dbReference type="SAM" id="MobiDB-lite"/>
    </source>
</evidence>
<keyword evidence="6" id="KW-1185">Reference proteome</keyword>
<sequence length="312" mass="31002">MSGHSSVAPLVVVGAVHREYVLTVPTAPAPGETVLANGMRQHPGGGGVRQAVAASRVLGGGVVLLGCVGDDASGELLLQELRAEGVDTSEIEIVGWMATGVVVVQAVAGGGNATTVVPGANSEVPAARVGSALGRRCDAASVVVVQADLRAEVVSEALRAAVAVGARCVLDLGSRLQLDPDELACGDPLVVDEGGAASVLGRPVSGVVQAMDAARELQRFARSSVVSVQGYGACWAGGDGEGRVPVTGEPSTRTGAGTGALAGVLAARLAGGASLGSAVQDGVRADVLPSGSTEEQSPVPWRSRRGMTRPEG</sequence>
<keyword evidence="2 5" id="KW-0418">Kinase</keyword>
<dbReference type="EMBL" id="JBGGTQ010000012">
    <property type="protein sequence ID" value="MEZ0494529.1"/>
    <property type="molecule type" value="Genomic_DNA"/>
</dbReference>
<dbReference type="Pfam" id="PF00294">
    <property type="entry name" value="PfkB"/>
    <property type="match status" value="1"/>
</dbReference>
<feature type="domain" description="Carbohydrate kinase PfkB" evidence="4">
    <location>
        <begin position="10"/>
        <end position="285"/>
    </location>
</feature>
<dbReference type="GO" id="GO:0016301">
    <property type="term" value="F:kinase activity"/>
    <property type="evidence" value="ECO:0007669"/>
    <property type="project" value="UniProtKB-KW"/>
</dbReference>
<evidence type="ECO:0000259" key="4">
    <source>
        <dbReference type="Pfam" id="PF00294"/>
    </source>
</evidence>
<evidence type="ECO:0000256" key="1">
    <source>
        <dbReference type="ARBA" id="ARBA00022679"/>
    </source>
</evidence>
<dbReference type="PRINTS" id="PR00990">
    <property type="entry name" value="RIBOKINASE"/>
</dbReference>
<reference evidence="5 6" key="1">
    <citation type="submission" date="2024-07" db="EMBL/GenBank/DDBJ databases">
        <authorList>
            <person name="Thanompreechachai J."/>
            <person name="Duangmal K."/>
        </authorList>
    </citation>
    <scope>NUCLEOTIDE SEQUENCE [LARGE SCALE GENOMIC DNA]</scope>
    <source>
        <strain evidence="5 6">TBRC 1896</strain>
    </source>
</reference>
<dbReference type="InterPro" id="IPR029056">
    <property type="entry name" value="Ribokinase-like"/>
</dbReference>
<evidence type="ECO:0000256" key="2">
    <source>
        <dbReference type="ARBA" id="ARBA00022777"/>
    </source>
</evidence>
<evidence type="ECO:0000313" key="5">
    <source>
        <dbReference type="EMBL" id="MEZ0494529.1"/>
    </source>
</evidence>
<comment type="caution">
    <text evidence="5">The sequence shown here is derived from an EMBL/GenBank/DDBJ whole genome shotgun (WGS) entry which is preliminary data.</text>
</comment>
<dbReference type="InterPro" id="IPR011611">
    <property type="entry name" value="PfkB_dom"/>
</dbReference>
<dbReference type="InterPro" id="IPR002139">
    <property type="entry name" value="Ribo/fructo_kinase"/>
</dbReference>
<dbReference type="RefSeq" id="WP_370720761.1">
    <property type="nucleotide sequence ID" value="NZ_JBGGTQ010000012.1"/>
</dbReference>